<dbReference type="EMBL" id="JNCF01000046">
    <property type="protein sequence ID" value="KGP62683.1"/>
    <property type="molecule type" value="Genomic_DNA"/>
</dbReference>
<feature type="region of interest" description="Disordered" evidence="2">
    <location>
        <begin position="33"/>
        <end position="143"/>
    </location>
</feature>
<keyword evidence="4" id="KW-1185">Reference proteome</keyword>
<gene>
    <name evidence="3" type="ORF">EP47_00845</name>
</gene>
<organism evidence="3 4">
    <name type="scientific">Legionella norrlandica</name>
    <dbReference type="NCBI Taxonomy" id="1498499"/>
    <lineage>
        <taxon>Bacteria</taxon>
        <taxon>Pseudomonadati</taxon>
        <taxon>Pseudomonadota</taxon>
        <taxon>Gammaproteobacteria</taxon>
        <taxon>Legionellales</taxon>
        <taxon>Legionellaceae</taxon>
        <taxon>Legionella</taxon>
    </lineage>
</organism>
<evidence type="ECO:0000313" key="3">
    <source>
        <dbReference type="EMBL" id="KGP62683.1"/>
    </source>
</evidence>
<evidence type="ECO:0000256" key="2">
    <source>
        <dbReference type="SAM" id="MobiDB-lite"/>
    </source>
</evidence>
<feature type="region of interest" description="Disordered" evidence="2">
    <location>
        <begin position="582"/>
        <end position="620"/>
    </location>
</feature>
<evidence type="ECO:0000256" key="1">
    <source>
        <dbReference type="SAM" id="Coils"/>
    </source>
</evidence>
<dbReference type="AlphaFoldDB" id="A0A0A2T5G1"/>
<dbReference type="Proteomes" id="UP000054422">
    <property type="component" value="Unassembled WGS sequence"/>
</dbReference>
<reference evidence="3 4" key="1">
    <citation type="submission" date="2014-05" db="EMBL/GenBank/DDBJ databases">
        <authorList>
            <person name="Rizzardi K."/>
            <person name="Winiecka-Krusnell J."/>
            <person name="Ramliden M."/>
            <person name="Alm E."/>
            <person name="Andersson S."/>
            <person name="Byfors S."/>
        </authorList>
    </citation>
    <scope>NUCLEOTIDE SEQUENCE [LARGE SCALE GENOMIC DNA]</scope>
    <source>
        <strain evidence="3 4">LEGN</strain>
    </source>
</reference>
<proteinExistence type="predicted"/>
<feature type="compositionally biased region" description="Basic and acidic residues" evidence="2">
    <location>
        <begin position="128"/>
        <end position="142"/>
    </location>
</feature>
<feature type="compositionally biased region" description="Polar residues" evidence="2">
    <location>
        <begin position="112"/>
        <end position="126"/>
    </location>
</feature>
<keyword evidence="1" id="KW-0175">Coiled coil</keyword>
<feature type="compositionally biased region" description="Basic and acidic residues" evidence="2">
    <location>
        <begin position="33"/>
        <end position="72"/>
    </location>
</feature>
<feature type="compositionally biased region" description="Basic and acidic residues" evidence="2">
    <location>
        <begin position="582"/>
        <end position="614"/>
    </location>
</feature>
<accession>A0A0A2T5G1</accession>
<feature type="compositionally biased region" description="Pro residues" evidence="2">
    <location>
        <begin position="82"/>
        <end position="91"/>
    </location>
</feature>
<feature type="region of interest" description="Disordered" evidence="2">
    <location>
        <begin position="200"/>
        <end position="219"/>
    </location>
</feature>
<feature type="compositionally biased region" description="Basic and acidic residues" evidence="2">
    <location>
        <begin position="200"/>
        <end position="211"/>
    </location>
</feature>
<sequence length="620" mass="69576">MGDIFILGLGGHYHFGATTELISQLNQKKGVLEGKSKTVKERVGAELQKIEEKRRLEEAEKIRLSEEARAQEKSFSSENISIPPPPPPPPGEGSSAKPSKKETVSAEKRQETTVSPPSSEGKSNLNMDEIRQKAKESQERQEAQAIRNHLINKLIDLVVKVGNKDIEDIEDDFDPDEKQLLDLIGEDGFKGLKKHLKEGTEKLSSNKEGPKDSISPQQLLQQRLMQRRGAVAGEKSFLSQIKDNRNKDEIKGAVSDFIKQSGKETSLLEASKDIKQRAEAEAKRLEEERTIEEARQKEERAKREAEEKRIAEEKRALEVKEKLAVMGVKEGIVNTNGVKEAESEKDQVVGEVFSKKSSLQKTDDFLSSIDKELSEEINALQEAESLRVATLETTASTKQEEVIKPNSVEEAIKKDVIQEEVQQIPIEEAIKENVEQEEVLQIPVEEAIVVQEEVQQTVMAEPPKEASQEDVMRGRRKDALNAIGFDKCLESIAKKANSLEQHGFHKAANEAKTIHQKLINYREEFIQGKMDTDNFKRECKEAIDSKNTKELSKSRGMLGAIVRAVQTVVDAIKGHAYSETKKTAMERIKDMRESLDKMRESTKEEPGKTVDERPSQTIGG</sequence>
<feature type="compositionally biased region" description="Basic and acidic residues" evidence="2">
    <location>
        <begin position="99"/>
        <end position="111"/>
    </location>
</feature>
<evidence type="ECO:0000313" key="4">
    <source>
        <dbReference type="Proteomes" id="UP000054422"/>
    </source>
</evidence>
<comment type="caution">
    <text evidence="3">The sequence shown here is derived from an EMBL/GenBank/DDBJ whole genome shotgun (WGS) entry which is preliminary data.</text>
</comment>
<protein>
    <submittedName>
        <fullName evidence="3">Uncharacterized protein</fullName>
    </submittedName>
</protein>
<feature type="coiled-coil region" evidence="1">
    <location>
        <begin position="268"/>
        <end position="323"/>
    </location>
</feature>
<name>A0A0A2T5G1_9GAMM</name>
<dbReference type="STRING" id="1498499.EP47_00845"/>